<dbReference type="RefSeq" id="WP_188997453.1">
    <property type="nucleotide sequence ID" value="NZ_BMOU01000003.1"/>
</dbReference>
<reference evidence="9" key="1">
    <citation type="journal article" date="2014" name="Int. J. Syst. Evol. Microbiol.">
        <title>Complete genome sequence of Corynebacterium casei LMG S-19264T (=DSM 44701T), isolated from a smear-ripened cheese.</title>
        <authorList>
            <consortium name="US DOE Joint Genome Institute (JGI-PGF)"/>
            <person name="Walter F."/>
            <person name="Albersmeier A."/>
            <person name="Kalinowski J."/>
            <person name="Ruckert C."/>
        </authorList>
    </citation>
    <scope>NUCLEOTIDE SEQUENCE</scope>
    <source>
        <strain evidence="9">JCM 17820</strain>
    </source>
</reference>
<dbReference type="SUPFAM" id="SSF56214">
    <property type="entry name" value="4'-phosphopantetheinyl transferase"/>
    <property type="match status" value="1"/>
</dbReference>
<evidence type="ECO:0000256" key="3">
    <source>
        <dbReference type="ARBA" id="ARBA00022723"/>
    </source>
</evidence>
<proteinExistence type="inferred from homology"/>
<dbReference type="NCBIfam" id="TIGR00556">
    <property type="entry name" value="pantethn_trn"/>
    <property type="match status" value="1"/>
</dbReference>
<evidence type="ECO:0000256" key="1">
    <source>
        <dbReference type="ARBA" id="ARBA00022516"/>
    </source>
</evidence>
<evidence type="ECO:0000256" key="6">
    <source>
        <dbReference type="ARBA" id="ARBA00023098"/>
    </source>
</evidence>
<dbReference type="InterPro" id="IPR008278">
    <property type="entry name" value="4-PPantetheinyl_Trfase_dom"/>
</dbReference>
<dbReference type="InterPro" id="IPR004568">
    <property type="entry name" value="Ppantetheine-prot_Trfase_dom"/>
</dbReference>
<evidence type="ECO:0000313" key="9">
    <source>
        <dbReference type="EMBL" id="GGN95069.1"/>
    </source>
</evidence>
<dbReference type="Gene3D" id="3.90.470.20">
    <property type="entry name" value="4'-phosphopantetheinyl transferase domain"/>
    <property type="match status" value="1"/>
</dbReference>
<keyword evidence="3" id="KW-0479">Metal-binding</keyword>
<dbReference type="GO" id="GO:0006633">
    <property type="term" value="P:fatty acid biosynthetic process"/>
    <property type="evidence" value="ECO:0007669"/>
    <property type="project" value="UniProtKB-KW"/>
</dbReference>
<reference evidence="9" key="2">
    <citation type="submission" date="2020-09" db="EMBL/GenBank/DDBJ databases">
        <authorList>
            <person name="Sun Q."/>
            <person name="Ohkuma M."/>
        </authorList>
    </citation>
    <scope>NUCLEOTIDE SEQUENCE</scope>
    <source>
        <strain evidence="9">JCM 17820</strain>
    </source>
</reference>
<accession>A0A830GMI3</accession>
<evidence type="ECO:0000259" key="8">
    <source>
        <dbReference type="Pfam" id="PF01648"/>
    </source>
</evidence>
<protein>
    <submittedName>
        <fullName evidence="9">Holo-[acyl-carrier-protein] synthase</fullName>
    </submittedName>
</protein>
<dbReference type="EMBL" id="BMOU01000003">
    <property type="protein sequence ID" value="GGN95069.1"/>
    <property type="molecule type" value="Genomic_DNA"/>
</dbReference>
<dbReference type="InterPro" id="IPR037143">
    <property type="entry name" value="4-PPantetheinyl_Trfase_dom_sf"/>
</dbReference>
<evidence type="ECO:0000256" key="4">
    <source>
        <dbReference type="ARBA" id="ARBA00022832"/>
    </source>
</evidence>
<keyword evidence="7" id="KW-0275">Fatty acid biosynthesis</keyword>
<dbReference type="InterPro" id="IPR002582">
    <property type="entry name" value="ACPS"/>
</dbReference>
<keyword evidence="2" id="KW-0808">Transferase</keyword>
<keyword evidence="6" id="KW-0443">Lipid metabolism</keyword>
<dbReference type="GO" id="GO:0008897">
    <property type="term" value="F:holo-[acyl-carrier-protein] synthase activity"/>
    <property type="evidence" value="ECO:0007669"/>
    <property type="project" value="InterPro"/>
</dbReference>
<evidence type="ECO:0000256" key="5">
    <source>
        <dbReference type="ARBA" id="ARBA00022842"/>
    </source>
</evidence>
<dbReference type="HAMAP" id="MF_00101">
    <property type="entry name" value="AcpS"/>
    <property type="match status" value="1"/>
</dbReference>
<dbReference type="Proteomes" id="UP000605784">
    <property type="component" value="Unassembled WGS sequence"/>
</dbReference>
<evidence type="ECO:0000256" key="7">
    <source>
        <dbReference type="ARBA" id="ARBA00023160"/>
    </source>
</evidence>
<dbReference type="AlphaFoldDB" id="A0A830GMI3"/>
<evidence type="ECO:0000256" key="2">
    <source>
        <dbReference type="ARBA" id="ARBA00022679"/>
    </source>
</evidence>
<dbReference type="GO" id="GO:0000287">
    <property type="term" value="F:magnesium ion binding"/>
    <property type="evidence" value="ECO:0007669"/>
    <property type="project" value="InterPro"/>
</dbReference>
<evidence type="ECO:0000313" key="10">
    <source>
        <dbReference type="Proteomes" id="UP000605784"/>
    </source>
</evidence>
<name>A0A830GMI3_9EURY</name>
<keyword evidence="5" id="KW-0460">Magnesium</keyword>
<organism evidence="9 10">
    <name type="scientific">Haloarcula pellucida</name>
    <dbReference type="NCBI Taxonomy" id="1427151"/>
    <lineage>
        <taxon>Archaea</taxon>
        <taxon>Methanobacteriati</taxon>
        <taxon>Methanobacteriota</taxon>
        <taxon>Stenosarchaea group</taxon>
        <taxon>Halobacteria</taxon>
        <taxon>Halobacteriales</taxon>
        <taxon>Haloarculaceae</taxon>
        <taxon>Haloarcula</taxon>
    </lineage>
</organism>
<feature type="domain" description="4'-phosphopantetheinyl transferase" evidence="8">
    <location>
        <begin position="13"/>
        <end position="94"/>
    </location>
</feature>
<dbReference type="Pfam" id="PF01648">
    <property type="entry name" value="ACPS"/>
    <property type="match status" value="1"/>
</dbReference>
<gene>
    <name evidence="9" type="primary">acpS</name>
    <name evidence="9" type="ORF">GCM10009030_22100</name>
</gene>
<sequence length="145" mass="15641">MTDANPTPFVSSGLDVVAIDRFESLRAEFGESFTRRLFTDAERAYCEGTRVPSEHYAARWAAKESFRKALSASVEMPPFDEVAVERTGDGPELRLGERATAALADSLRANSVAPERASVSVSLSHDRASGIASAHVTVLGLQRDA</sequence>
<keyword evidence="10" id="KW-1185">Reference proteome</keyword>
<keyword evidence="4" id="KW-0276">Fatty acid metabolism</keyword>
<keyword evidence="1" id="KW-0444">Lipid biosynthesis</keyword>
<comment type="caution">
    <text evidence="9">The sequence shown here is derived from an EMBL/GenBank/DDBJ whole genome shotgun (WGS) entry which is preliminary data.</text>
</comment>